<dbReference type="RefSeq" id="WP_164028910.1">
    <property type="nucleotide sequence ID" value="NZ_JAABOQ010000001.1"/>
</dbReference>
<dbReference type="AlphaFoldDB" id="A0A6M0CFG6"/>
<sequence>MFTWREILCDGPSTYKIDSSKFIDLRSCFLQLQYDIPVGYYEEKFSNQFEMLKDLSGYDEINIWFEYDLFCHINMIAAISLLHQMGNDLPIYSICSGRVAGEDHLKGLSELSKGQLLDHFENKILLKDSDIKLADSLWQIYCSDMHHQFHKYVTQPSSFKYLSNCLSAHLKRFPSKHSGLNLIEVHLLNLITQHQIKSKHHLLGYLLQYQGYYGYGDSQLEKIIDKMDSFFEAEDDFLVLNEDGEKALAKEANFYDKLKDDTIFGGISKYRFVYDINSRTIEKV</sequence>
<organism evidence="1 2">
    <name type="scientific">Spongiivirga citrea</name>
    <dbReference type="NCBI Taxonomy" id="1481457"/>
    <lineage>
        <taxon>Bacteria</taxon>
        <taxon>Pseudomonadati</taxon>
        <taxon>Bacteroidota</taxon>
        <taxon>Flavobacteriia</taxon>
        <taxon>Flavobacteriales</taxon>
        <taxon>Flavobacteriaceae</taxon>
        <taxon>Spongiivirga</taxon>
    </lineage>
</organism>
<evidence type="ECO:0000313" key="2">
    <source>
        <dbReference type="Proteomes" id="UP000474296"/>
    </source>
</evidence>
<dbReference type="Proteomes" id="UP000474296">
    <property type="component" value="Unassembled WGS sequence"/>
</dbReference>
<reference evidence="1 2" key="1">
    <citation type="submission" date="2020-01" db="EMBL/GenBank/DDBJ databases">
        <title>Spongiivirga citrea KCTC 32990T.</title>
        <authorList>
            <person name="Wang G."/>
        </authorList>
    </citation>
    <scope>NUCLEOTIDE SEQUENCE [LARGE SCALE GENOMIC DNA]</scope>
    <source>
        <strain evidence="1 2">KCTC 32990</strain>
    </source>
</reference>
<gene>
    <name evidence="1" type="ORF">GWK10_00325</name>
</gene>
<protein>
    <submittedName>
        <fullName evidence="1">DUF1835 domain-containing protein</fullName>
    </submittedName>
</protein>
<proteinExistence type="predicted"/>
<name>A0A6M0CFG6_9FLAO</name>
<comment type="caution">
    <text evidence="1">The sequence shown here is derived from an EMBL/GenBank/DDBJ whole genome shotgun (WGS) entry which is preliminary data.</text>
</comment>
<keyword evidence="2" id="KW-1185">Reference proteome</keyword>
<dbReference type="EMBL" id="JAABOQ010000001">
    <property type="protein sequence ID" value="NER15633.1"/>
    <property type="molecule type" value="Genomic_DNA"/>
</dbReference>
<accession>A0A6M0CFG6</accession>
<evidence type="ECO:0000313" key="1">
    <source>
        <dbReference type="EMBL" id="NER15633.1"/>
    </source>
</evidence>